<evidence type="ECO:0000313" key="2">
    <source>
        <dbReference type="Proteomes" id="UP000299102"/>
    </source>
</evidence>
<name>A0A4C1WBG9_EUMVA</name>
<accession>A0A4C1WBG9</accession>
<gene>
    <name evidence="1" type="ORF">EVAR_79658_1</name>
</gene>
<dbReference type="AlphaFoldDB" id="A0A4C1WBG9"/>
<reference evidence="1 2" key="1">
    <citation type="journal article" date="2019" name="Commun. Biol.">
        <title>The bagworm genome reveals a unique fibroin gene that provides high tensile strength.</title>
        <authorList>
            <person name="Kono N."/>
            <person name="Nakamura H."/>
            <person name="Ohtoshi R."/>
            <person name="Tomita M."/>
            <person name="Numata K."/>
            <person name="Arakawa K."/>
        </authorList>
    </citation>
    <scope>NUCLEOTIDE SEQUENCE [LARGE SCALE GENOMIC DNA]</scope>
</reference>
<keyword evidence="2" id="KW-1185">Reference proteome</keyword>
<sequence>MGVNDHLFYDASQARLLFRNAMKKNARAALDKTQILVDVTGPERPFHRHPDSARRPAAGTVQVLAVRARFSQLRSKHSHLIHEISSTKRRILKAKTLDVKTNLLDSTTETESNADGRLVGHAFVPSAIRKTPLQPDVPAAETENIIKREAA</sequence>
<dbReference type="Proteomes" id="UP000299102">
    <property type="component" value="Unassembled WGS sequence"/>
</dbReference>
<organism evidence="1 2">
    <name type="scientific">Eumeta variegata</name>
    <name type="common">Bagworm moth</name>
    <name type="synonym">Eumeta japonica</name>
    <dbReference type="NCBI Taxonomy" id="151549"/>
    <lineage>
        <taxon>Eukaryota</taxon>
        <taxon>Metazoa</taxon>
        <taxon>Ecdysozoa</taxon>
        <taxon>Arthropoda</taxon>
        <taxon>Hexapoda</taxon>
        <taxon>Insecta</taxon>
        <taxon>Pterygota</taxon>
        <taxon>Neoptera</taxon>
        <taxon>Endopterygota</taxon>
        <taxon>Lepidoptera</taxon>
        <taxon>Glossata</taxon>
        <taxon>Ditrysia</taxon>
        <taxon>Tineoidea</taxon>
        <taxon>Psychidae</taxon>
        <taxon>Oiketicinae</taxon>
        <taxon>Eumeta</taxon>
    </lineage>
</organism>
<proteinExistence type="predicted"/>
<evidence type="ECO:0000313" key="1">
    <source>
        <dbReference type="EMBL" id="GBP47809.1"/>
    </source>
</evidence>
<protein>
    <submittedName>
        <fullName evidence="1">Uncharacterized protein</fullName>
    </submittedName>
</protein>
<dbReference type="EMBL" id="BGZK01000510">
    <property type="protein sequence ID" value="GBP47809.1"/>
    <property type="molecule type" value="Genomic_DNA"/>
</dbReference>
<comment type="caution">
    <text evidence="1">The sequence shown here is derived from an EMBL/GenBank/DDBJ whole genome shotgun (WGS) entry which is preliminary data.</text>
</comment>